<keyword evidence="1" id="KW-0472">Membrane</keyword>
<proteinExistence type="predicted"/>
<evidence type="ECO:0000256" key="1">
    <source>
        <dbReference type="SAM" id="Phobius"/>
    </source>
</evidence>
<evidence type="ECO:0000313" key="3">
    <source>
        <dbReference type="Proteomes" id="UP001216907"/>
    </source>
</evidence>
<reference evidence="2 3" key="1">
    <citation type="submission" date="2023-03" db="EMBL/GenBank/DDBJ databases">
        <title>Paludisphaera mucosa sp. nov. a novel planctomycete from northern fen.</title>
        <authorList>
            <person name="Ivanova A."/>
        </authorList>
    </citation>
    <scope>NUCLEOTIDE SEQUENCE [LARGE SCALE GENOMIC DNA]</scope>
    <source>
        <strain evidence="2 3">Pla2</strain>
    </source>
</reference>
<dbReference type="EMBL" id="JARRAG010000002">
    <property type="protein sequence ID" value="MDG3006137.1"/>
    <property type="molecule type" value="Genomic_DNA"/>
</dbReference>
<gene>
    <name evidence="2" type="ORF">PZE19_20380</name>
</gene>
<dbReference type="Proteomes" id="UP001216907">
    <property type="component" value="Unassembled WGS sequence"/>
</dbReference>
<keyword evidence="3" id="KW-1185">Reference proteome</keyword>
<name>A0ABT6FF28_9BACT</name>
<evidence type="ECO:0000313" key="2">
    <source>
        <dbReference type="EMBL" id="MDG3006137.1"/>
    </source>
</evidence>
<sequence length="42" mass="4495">MHVLTQVPVFYAAIEYSMLYMLCGGGIVGAAVIYVAAKAMNK</sequence>
<feature type="transmembrane region" description="Helical" evidence="1">
    <location>
        <begin position="18"/>
        <end position="37"/>
    </location>
</feature>
<protein>
    <submittedName>
        <fullName evidence="2">Uncharacterized protein</fullName>
    </submittedName>
</protein>
<dbReference type="RefSeq" id="WP_277862438.1">
    <property type="nucleotide sequence ID" value="NZ_JARRAG010000002.1"/>
</dbReference>
<accession>A0ABT6FF28</accession>
<comment type="caution">
    <text evidence="2">The sequence shown here is derived from an EMBL/GenBank/DDBJ whole genome shotgun (WGS) entry which is preliminary data.</text>
</comment>
<keyword evidence="1" id="KW-0812">Transmembrane</keyword>
<keyword evidence="1" id="KW-1133">Transmembrane helix</keyword>
<organism evidence="2 3">
    <name type="scientific">Paludisphaera mucosa</name>
    <dbReference type="NCBI Taxonomy" id="3030827"/>
    <lineage>
        <taxon>Bacteria</taxon>
        <taxon>Pseudomonadati</taxon>
        <taxon>Planctomycetota</taxon>
        <taxon>Planctomycetia</taxon>
        <taxon>Isosphaerales</taxon>
        <taxon>Isosphaeraceae</taxon>
        <taxon>Paludisphaera</taxon>
    </lineage>
</organism>